<dbReference type="OrthoDB" id="388542at2"/>
<feature type="domain" description="SGNH hydrolase-type esterase" evidence="1">
    <location>
        <begin position="27"/>
        <end position="221"/>
    </location>
</feature>
<gene>
    <name evidence="2" type="ORF">D7M11_21100</name>
</gene>
<dbReference type="Pfam" id="PF13472">
    <property type="entry name" value="Lipase_GDSL_2"/>
    <property type="match status" value="1"/>
</dbReference>
<dbReference type="PANTHER" id="PTHR30383:SF5">
    <property type="entry name" value="SGNH HYDROLASE-TYPE ESTERASE DOMAIN-CONTAINING PROTEIN"/>
    <property type="match status" value="1"/>
</dbReference>
<dbReference type="SUPFAM" id="SSF52266">
    <property type="entry name" value="SGNH hydrolase"/>
    <property type="match status" value="1"/>
</dbReference>
<accession>A0A3B0C3R3</accession>
<comment type="caution">
    <text evidence="2">The sequence shown here is derived from an EMBL/GenBank/DDBJ whole genome shotgun (WGS) entry which is preliminary data.</text>
</comment>
<dbReference type="EMBL" id="RBAH01000016">
    <property type="protein sequence ID" value="RKN79181.1"/>
    <property type="molecule type" value="Genomic_DNA"/>
</dbReference>
<dbReference type="RefSeq" id="WP_120749236.1">
    <property type="nucleotide sequence ID" value="NZ_RBAH01000016.1"/>
</dbReference>
<dbReference type="Proteomes" id="UP000282311">
    <property type="component" value="Unassembled WGS sequence"/>
</dbReference>
<dbReference type="AlphaFoldDB" id="A0A3B0C3R3"/>
<evidence type="ECO:0000259" key="1">
    <source>
        <dbReference type="Pfam" id="PF13472"/>
    </source>
</evidence>
<name>A0A3B0C3R3_9BACL</name>
<reference evidence="2 3" key="1">
    <citation type="journal article" date="2007" name="Int. J. Syst. Evol. Microbiol.">
        <title>Paenibacillus ginsengarvi sp. nov., isolated from soil from ginseng cultivation.</title>
        <authorList>
            <person name="Yoon M.H."/>
            <person name="Ten L.N."/>
            <person name="Im W.T."/>
        </authorList>
    </citation>
    <scope>NUCLEOTIDE SEQUENCE [LARGE SCALE GENOMIC DNA]</scope>
    <source>
        <strain evidence="2 3">KCTC 13059</strain>
    </source>
</reference>
<dbReference type="GO" id="GO:0004622">
    <property type="term" value="F:phosphatidylcholine lysophospholipase activity"/>
    <property type="evidence" value="ECO:0007669"/>
    <property type="project" value="TreeGrafter"/>
</dbReference>
<protein>
    <recommendedName>
        <fullName evidence="1">SGNH hydrolase-type esterase domain-containing protein</fullName>
    </recommendedName>
</protein>
<dbReference type="InterPro" id="IPR036514">
    <property type="entry name" value="SGNH_hydro_sf"/>
</dbReference>
<dbReference type="Gene3D" id="3.40.50.1110">
    <property type="entry name" value="SGNH hydrolase"/>
    <property type="match status" value="1"/>
</dbReference>
<organism evidence="2 3">
    <name type="scientific">Paenibacillus ginsengarvi</name>
    <dbReference type="NCBI Taxonomy" id="400777"/>
    <lineage>
        <taxon>Bacteria</taxon>
        <taxon>Bacillati</taxon>
        <taxon>Bacillota</taxon>
        <taxon>Bacilli</taxon>
        <taxon>Bacillales</taxon>
        <taxon>Paenibacillaceae</taxon>
        <taxon>Paenibacillus</taxon>
    </lineage>
</organism>
<dbReference type="PANTHER" id="PTHR30383">
    <property type="entry name" value="THIOESTERASE 1/PROTEASE 1/LYSOPHOSPHOLIPASE L1"/>
    <property type="match status" value="1"/>
</dbReference>
<keyword evidence="3" id="KW-1185">Reference proteome</keyword>
<sequence length="245" mass="27420">MHDFKRLHERLLEKAANPGARPAIYVAIGDSVTQGCMEDGVVEHERVYHQLLRLRVAKRYPLSIFNVINSGVSGDTAARSRARWEHDVFTYEPDLVTIKFGLNDAHGGEKGLEAYIGAIRDLVGQLKERTQADILLMTPSMMMKRDNDRICADHQRHIGPFTKLYEDGHLLRYVEAVRAFAAESGLPLLDVYAMWERMEADGIDIHTRLSNGINHPDPEFHVQVAEALESVLFAPAATSSTASEA</sequence>
<evidence type="ECO:0000313" key="3">
    <source>
        <dbReference type="Proteomes" id="UP000282311"/>
    </source>
</evidence>
<evidence type="ECO:0000313" key="2">
    <source>
        <dbReference type="EMBL" id="RKN79181.1"/>
    </source>
</evidence>
<dbReference type="InterPro" id="IPR051532">
    <property type="entry name" value="Ester_Hydrolysis_Enzymes"/>
</dbReference>
<proteinExistence type="predicted"/>
<dbReference type="InterPro" id="IPR013830">
    <property type="entry name" value="SGNH_hydro"/>
</dbReference>